<comment type="similarity">
    <text evidence="2">Belongs to the multi antimicrobial extrusion (MATE) (TC 2.A.66.1) family. MepA subfamily.</text>
</comment>
<organism evidence="13 14">
    <name type="scientific">Vibrio ishigakensis</name>
    <dbReference type="NCBI Taxonomy" id="1481914"/>
    <lineage>
        <taxon>Bacteria</taxon>
        <taxon>Pseudomonadati</taxon>
        <taxon>Pseudomonadota</taxon>
        <taxon>Gammaproteobacteria</taxon>
        <taxon>Vibrionales</taxon>
        <taxon>Vibrionaceae</taxon>
        <taxon>Vibrio</taxon>
    </lineage>
</organism>
<accession>A0A0B8PHL0</accession>
<feature type="transmembrane region" description="Helical" evidence="12">
    <location>
        <begin position="278"/>
        <end position="296"/>
    </location>
</feature>
<protein>
    <recommendedName>
        <fullName evidence="4">Multidrug export protein MepA</fullName>
    </recommendedName>
    <alternativeName>
        <fullName evidence="3">Multidrug resistance protein NorM</fullName>
    </alternativeName>
    <alternativeName>
        <fullName evidence="11">Na(+)/drug antiporter</fullName>
    </alternativeName>
</protein>
<evidence type="ECO:0000256" key="8">
    <source>
        <dbReference type="ARBA" id="ARBA00022989"/>
    </source>
</evidence>
<keyword evidence="5" id="KW-0813">Transport</keyword>
<dbReference type="PANTHER" id="PTHR43823:SF3">
    <property type="entry name" value="MULTIDRUG EXPORT PROTEIN MEPA"/>
    <property type="match status" value="1"/>
</dbReference>
<dbReference type="AlphaFoldDB" id="A0A0B8PHL0"/>
<dbReference type="EMBL" id="BBSA01000006">
    <property type="protein sequence ID" value="GAM62573.1"/>
    <property type="molecule type" value="Genomic_DNA"/>
</dbReference>
<feature type="transmembrane region" description="Helical" evidence="12">
    <location>
        <begin position="179"/>
        <end position="199"/>
    </location>
</feature>
<evidence type="ECO:0000256" key="11">
    <source>
        <dbReference type="ARBA" id="ARBA00030855"/>
    </source>
</evidence>
<evidence type="ECO:0000256" key="6">
    <source>
        <dbReference type="ARBA" id="ARBA00022475"/>
    </source>
</evidence>
<evidence type="ECO:0000256" key="9">
    <source>
        <dbReference type="ARBA" id="ARBA00023136"/>
    </source>
</evidence>
<evidence type="ECO:0000256" key="5">
    <source>
        <dbReference type="ARBA" id="ARBA00022448"/>
    </source>
</evidence>
<evidence type="ECO:0000313" key="14">
    <source>
        <dbReference type="Proteomes" id="UP000031670"/>
    </source>
</evidence>
<evidence type="ECO:0000313" key="13">
    <source>
        <dbReference type="EMBL" id="GAM62573.1"/>
    </source>
</evidence>
<sequence>MSNLFITFIKMTTEAIKKDESVSRVFWRFAIPSVAAMLINGLYQIIDGIFVGHYVGYAGLAGINMAWPIIATIMGFGILAGMGAGSLISMARGAGDTPQAQRVLNTTIGLLLLFSALSIPIVLFYGYELLQLQGASGDSLKHGFDYINIFSYAAPFAIMAAAMPILVRNDDSPKVATVLTILGAVLNIGLDYLYLGILGQGLQGAAIATAISQSIVVALGLFYFFTPMAKIRITKLSIEIKSAMEICKLGSSSLMMFAYFSFVIALHNLLLMKYGSEIHVGAFAIIGYIATLYYLFAEGIASGMQPPVSYDYGNQRPERVKQTVALASKVILISGVATVILLNLFPEFFISLFAAQDEALMSATVEGLRLHLSMLFLDGFLFLASVYFMAVGKGGKALFVSMGNMLVQFPFLYLAPQWLGVTGVWLAVPLSNLALTLVVAPMLWKDLKGLLIPELEMTPAAQTT</sequence>
<evidence type="ECO:0000256" key="2">
    <source>
        <dbReference type="ARBA" id="ARBA00008417"/>
    </source>
</evidence>
<evidence type="ECO:0000256" key="10">
    <source>
        <dbReference type="ARBA" id="ARBA00023251"/>
    </source>
</evidence>
<dbReference type="NCBIfam" id="TIGR00797">
    <property type="entry name" value="matE"/>
    <property type="match status" value="1"/>
</dbReference>
<keyword evidence="6" id="KW-1003">Cell membrane</keyword>
<feature type="transmembrane region" description="Helical" evidence="12">
    <location>
        <begin position="326"/>
        <end position="350"/>
    </location>
</feature>
<dbReference type="InterPro" id="IPR048279">
    <property type="entry name" value="MdtK-like"/>
</dbReference>
<evidence type="ECO:0000256" key="7">
    <source>
        <dbReference type="ARBA" id="ARBA00022692"/>
    </source>
</evidence>
<evidence type="ECO:0000256" key="1">
    <source>
        <dbReference type="ARBA" id="ARBA00004429"/>
    </source>
</evidence>
<keyword evidence="9 12" id="KW-0472">Membrane</keyword>
<feature type="transmembrane region" description="Helical" evidence="12">
    <location>
        <begin position="146"/>
        <end position="167"/>
    </location>
</feature>
<dbReference type="GO" id="GO:0046677">
    <property type="term" value="P:response to antibiotic"/>
    <property type="evidence" value="ECO:0007669"/>
    <property type="project" value="UniProtKB-KW"/>
</dbReference>
<dbReference type="PIRSF" id="PIRSF006603">
    <property type="entry name" value="DinF"/>
    <property type="match status" value="1"/>
</dbReference>
<dbReference type="InterPro" id="IPR045070">
    <property type="entry name" value="MATE_MepA-like"/>
</dbReference>
<dbReference type="Proteomes" id="UP000031670">
    <property type="component" value="Unassembled WGS sequence"/>
</dbReference>
<dbReference type="GO" id="GO:0005886">
    <property type="term" value="C:plasma membrane"/>
    <property type="evidence" value="ECO:0007669"/>
    <property type="project" value="UniProtKB-SubCell"/>
</dbReference>
<feature type="transmembrane region" description="Helical" evidence="12">
    <location>
        <begin position="25"/>
        <end position="46"/>
    </location>
</feature>
<evidence type="ECO:0000256" key="12">
    <source>
        <dbReference type="SAM" id="Phobius"/>
    </source>
</evidence>
<feature type="transmembrane region" description="Helical" evidence="12">
    <location>
        <begin position="370"/>
        <end position="390"/>
    </location>
</feature>
<dbReference type="NCBIfam" id="NF007130">
    <property type="entry name" value="PRK09575.1"/>
    <property type="match status" value="1"/>
</dbReference>
<dbReference type="InterPro" id="IPR051327">
    <property type="entry name" value="MATE_MepA_subfamily"/>
</dbReference>
<feature type="transmembrane region" description="Helical" evidence="12">
    <location>
        <begin position="422"/>
        <end position="444"/>
    </location>
</feature>
<evidence type="ECO:0000256" key="4">
    <source>
        <dbReference type="ARBA" id="ARBA00022106"/>
    </source>
</evidence>
<dbReference type="InterPro" id="IPR002528">
    <property type="entry name" value="MATE_fam"/>
</dbReference>
<feature type="transmembrane region" description="Helical" evidence="12">
    <location>
        <begin position="246"/>
        <end position="266"/>
    </location>
</feature>
<feature type="transmembrane region" description="Helical" evidence="12">
    <location>
        <begin position="66"/>
        <end position="91"/>
    </location>
</feature>
<comment type="subcellular location">
    <subcellularLocation>
        <location evidence="1">Cell inner membrane</location>
        <topology evidence="1">Multi-pass membrane protein</topology>
    </subcellularLocation>
</comment>
<dbReference type="CDD" id="cd13143">
    <property type="entry name" value="MATE_MepA_like"/>
    <property type="match status" value="1"/>
</dbReference>
<evidence type="ECO:0000256" key="3">
    <source>
        <dbReference type="ARBA" id="ARBA00013489"/>
    </source>
</evidence>
<dbReference type="PANTHER" id="PTHR43823">
    <property type="entry name" value="SPORULATION PROTEIN YKVU"/>
    <property type="match status" value="1"/>
</dbReference>
<keyword evidence="7 12" id="KW-0812">Transmembrane</keyword>
<dbReference type="GO" id="GO:0015297">
    <property type="term" value="F:antiporter activity"/>
    <property type="evidence" value="ECO:0007669"/>
    <property type="project" value="InterPro"/>
</dbReference>
<feature type="transmembrane region" description="Helical" evidence="12">
    <location>
        <begin position="205"/>
        <end position="225"/>
    </location>
</feature>
<gene>
    <name evidence="13" type="ORF">JCM19232_1730</name>
</gene>
<keyword evidence="8 12" id="KW-1133">Transmembrane helix</keyword>
<dbReference type="GO" id="GO:0042910">
    <property type="term" value="F:xenobiotic transmembrane transporter activity"/>
    <property type="evidence" value="ECO:0007669"/>
    <property type="project" value="InterPro"/>
</dbReference>
<feature type="transmembrane region" description="Helical" evidence="12">
    <location>
        <begin position="103"/>
        <end position="126"/>
    </location>
</feature>
<comment type="caution">
    <text evidence="13">The sequence shown here is derived from an EMBL/GenBank/DDBJ whole genome shotgun (WGS) entry which is preliminary data.</text>
</comment>
<keyword evidence="10" id="KW-0046">Antibiotic resistance</keyword>
<name>A0A0B8PHL0_9VIBR</name>
<proteinExistence type="inferred from homology"/>
<dbReference type="Pfam" id="PF01554">
    <property type="entry name" value="MatE"/>
    <property type="match status" value="2"/>
</dbReference>
<reference evidence="13 14" key="2">
    <citation type="submission" date="2015-01" db="EMBL/GenBank/DDBJ databases">
        <authorList>
            <consortium name="NBRP consortium"/>
            <person name="Sawabe T."/>
            <person name="Meirelles P."/>
            <person name="Feng G."/>
            <person name="Sayaka M."/>
            <person name="Hattori M."/>
            <person name="Ohkuma M."/>
        </authorList>
    </citation>
    <scope>NUCLEOTIDE SEQUENCE [LARGE SCALE GENOMIC DNA]</scope>
    <source>
        <strain evidence="13 14">JCM19232</strain>
    </source>
</reference>
<reference evidence="13 14" key="1">
    <citation type="submission" date="2015-01" db="EMBL/GenBank/DDBJ databases">
        <title>Vibrio sp. C5 JCM 19232 whole genome shotgun sequence.</title>
        <authorList>
            <person name="Sawabe T."/>
            <person name="Meirelles P."/>
            <person name="Feng G."/>
            <person name="Sayaka M."/>
            <person name="Hattori M."/>
            <person name="Ohkuma M."/>
        </authorList>
    </citation>
    <scope>NUCLEOTIDE SEQUENCE [LARGE SCALE GENOMIC DNA]</scope>
    <source>
        <strain evidence="13 14">JCM19232</strain>
    </source>
</reference>
<feature type="transmembrane region" description="Helical" evidence="12">
    <location>
        <begin position="397"/>
        <end position="416"/>
    </location>
</feature>